<evidence type="ECO:0000259" key="2">
    <source>
        <dbReference type="SMART" id="SM00382"/>
    </source>
</evidence>
<protein>
    <submittedName>
        <fullName evidence="3">Tetratricopeptide (TPR) repeat protein</fullName>
    </submittedName>
</protein>
<dbReference type="PRINTS" id="PR00364">
    <property type="entry name" value="DISEASERSIST"/>
</dbReference>
<evidence type="ECO:0000313" key="4">
    <source>
        <dbReference type="Proteomes" id="UP000555407"/>
    </source>
</evidence>
<feature type="domain" description="AAA+ ATPase" evidence="2">
    <location>
        <begin position="137"/>
        <end position="405"/>
    </location>
</feature>
<dbReference type="GO" id="GO:0043531">
    <property type="term" value="F:ADP binding"/>
    <property type="evidence" value="ECO:0007669"/>
    <property type="project" value="InterPro"/>
</dbReference>
<dbReference type="Pfam" id="PF13424">
    <property type="entry name" value="TPR_12"/>
    <property type="match status" value="2"/>
</dbReference>
<dbReference type="PANTHER" id="PTHR47691:SF3">
    <property type="entry name" value="HTH-TYPE TRANSCRIPTIONAL REGULATOR RV0890C-RELATED"/>
    <property type="match status" value="1"/>
</dbReference>
<dbReference type="SMART" id="SM00382">
    <property type="entry name" value="AAA"/>
    <property type="match status" value="1"/>
</dbReference>
<dbReference type="InterPro" id="IPR027417">
    <property type="entry name" value="P-loop_NTPase"/>
</dbReference>
<comment type="caution">
    <text evidence="3">The sequence shown here is derived from an EMBL/GenBank/DDBJ whole genome shotgun (WGS) entry which is preliminary data.</text>
</comment>
<dbReference type="EMBL" id="JAASRO010000001">
    <property type="protein sequence ID" value="NIK56511.1"/>
    <property type="molecule type" value="Genomic_DNA"/>
</dbReference>
<dbReference type="RefSeq" id="WP_167205915.1">
    <property type="nucleotide sequence ID" value="NZ_JAASRO010000001.1"/>
</dbReference>
<organism evidence="3 4">
    <name type="scientific">Kribbella shirazensis</name>
    <dbReference type="NCBI Taxonomy" id="1105143"/>
    <lineage>
        <taxon>Bacteria</taxon>
        <taxon>Bacillati</taxon>
        <taxon>Actinomycetota</taxon>
        <taxon>Actinomycetes</taxon>
        <taxon>Propionibacteriales</taxon>
        <taxon>Kribbellaceae</taxon>
        <taxon>Kribbella</taxon>
    </lineage>
</organism>
<keyword evidence="4" id="KW-1185">Reference proteome</keyword>
<reference evidence="3 4" key="1">
    <citation type="submission" date="2020-03" db="EMBL/GenBank/DDBJ databases">
        <title>Sequencing the genomes of 1000 actinobacteria strains.</title>
        <authorList>
            <person name="Klenk H.-P."/>
        </authorList>
    </citation>
    <scope>NUCLEOTIDE SEQUENCE [LARGE SCALE GENOMIC DNA]</scope>
    <source>
        <strain evidence="3 4">DSM 45490</strain>
    </source>
</reference>
<dbReference type="GO" id="GO:0003677">
    <property type="term" value="F:DNA binding"/>
    <property type="evidence" value="ECO:0007669"/>
    <property type="project" value="UniProtKB-KW"/>
</dbReference>
<dbReference type="SMART" id="SM00028">
    <property type="entry name" value="TPR"/>
    <property type="match status" value="7"/>
</dbReference>
<gene>
    <name evidence="3" type="ORF">BJY22_002228</name>
</gene>
<dbReference type="InterPro" id="IPR036390">
    <property type="entry name" value="WH_DNA-bd_sf"/>
</dbReference>
<dbReference type="InterPro" id="IPR011990">
    <property type="entry name" value="TPR-like_helical_dom_sf"/>
</dbReference>
<dbReference type="InterPro" id="IPR019734">
    <property type="entry name" value="TPR_rpt"/>
</dbReference>
<dbReference type="AlphaFoldDB" id="A0A7X5ZZT3"/>
<dbReference type="Proteomes" id="UP000555407">
    <property type="component" value="Unassembled WGS sequence"/>
</dbReference>
<dbReference type="InterPro" id="IPR003593">
    <property type="entry name" value="AAA+_ATPase"/>
</dbReference>
<dbReference type="Gene3D" id="3.40.50.300">
    <property type="entry name" value="P-loop containing nucleotide triphosphate hydrolases"/>
    <property type="match status" value="1"/>
</dbReference>
<proteinExistence type="predicted"/>
<dbReference type="Gene3D" id="1.25.40.10">
    <property type="entry name" value="Tetratricopeptide repeat domain"/>
    <property type="match status" value="1"/>
</dbReference>
<evidence type="ECO:0000313" key="3">
    <source>
        <dbReference type="EMBL" id="NIK56511.1"/>
    </source>
</evidence>
<sequence>MDGGPPDPSSARTTDELVGQLRALRAWSGTGYRQLHRGVVELRKRRGVPDLPSYSTIHRCLQADRSRLDVELVVDIVHVLTADPAAAIEWRQACQAVAGAAAAAAVVKVSTALPRLTHPVCGRANEIASLTRWCAGPGALVALDGMPGVGKTATALQVAGAVAKQPDRLQVYVDLRGHDSSRPAADPAAVLDGVLRLLGLPGSAIYGLTLTERTAKLRELAAGRSGLLLLDNAADHDQVLPLLPAVSGWVTLVTSRRRLDRLPASHLTLKVLGIEDALELLRQQAGSERIDAEQDAATQIVREVGGLPLALSLVAGRIAAADWTVADQLERLVERRAARTLDDGVQRALATSYVVLSPAVKRALRLLAVHPGRAAGAAAVAAMAGEDPATVRRWLDALLAARLIEEPAAGRYSLHDLVQVYAADRAADEDTARERRSAVARVVAHYADVAAEAAGLLDPSLHTYLPAQDGPPVGGLTGHAAATEWLVRERENLVATVLEGCELDDARSSAVRLSRSMTWLLATTGSHREAELVYSRVAEVTDGADRAHALCSLANVLGQLGRYAEVIPCVERGLATARAAADANAEARLLLARGTAALLHLGDTEAALEDLERAHSLATKARNRQLAGMVLITSGNVKQRSGRYTAALDDYREVAELARSVGSDRLTAFSCGAIGEVLHQQGSHEEALEFTLQEYAVIQRHGTSQDIADTLTRLGRIRSALGQYELAHGLHEEALGIVVETGLRDKQLEVLNDLGPVLRRLGRAAESLDVCRQALAIGEEMQNPYEQARAHAGLAALSEADDSRADAIRHWERAYELYSTVGATEAAEVRRRLDGLSQV</sequence>
<dbReference type="SUPFAM" id="SSF52540">
    <property type="entry name" value="P-loop containing nucleoside triphosphate hydrolases"/>
    <property type="match status" value="1"/>
</dbReference>
<name>A0A7X5ZZT3_9ACTN</name>
<accession>A0A7X5ZZT3</accession>
<evidence type="ECO:0000256" key="1">
    <source>
        <dbReference type="ARBA" id="ARBA00023125"/>
    </source>
</evidence>
<dbReference type="PANTHER" id="PTHR47691">
    <property type="entry name" value="REGULATOR-RELATED"/>
    <property type="match status" value="1"/>
</dbReference>
<dbReference type="SUPFAM" id="SSF48452">
    <property type="entry name" value="TPR-like"/>
    <property type="match status" value="3"/>
</dbReference>
<keyword evidence="1" id="KW-0238">DNA-binding</keyword>
<dbReference type="SUPFAM" id="SSF46785">
    <property type="entry name" value="Winged helix' DNA-binding domain"/>
    <property type="match status" value="1"/>
</dbReference>